<feature type="region of interest" description="Disordered" evidence="1">
    <location>
        <begin position="1"/>
        <end position="29"/>
    </location>
</feature>
<name>A0ABQ0X076_9MICC</name>
<accession>A0ABQ0X076</accession>
<feature type="compositionally biased region" description="Basic residues" evidence="1">
    <location>
        <begin position="14"/>
        <end position="23"/>
    </location>
</feature>
<protein>
    <submittedName>
        <fullName evidence="2">Uncharacterized protein</fullName>
    </submittedName>
</protein>
<gene>
    <name evidence="2" type="ORF">KFL01_01240</name>
</gene>
<keyword evidence="3" id="KW-1185">Reference proteome</keyword>
<dbReference type="Proteomes" id="UP000321155">
    <property type="component" value="Unassembled WGS sequence"/>
</dbReference>
<organism evidence="2 3">
    <name type="scientific">Kocuria flava</name>
    <dbReference type="NCBI Taxonomy" id="446860"/>
    <lineage>
        <taxon>Bacteria</taxon>
        <taxon>Bacillati</taxon>
        <taxon>Actinomycetota</taxon>
        <taxon>Actinomycetes</taxon>
        <taxon>Micrococcales</taxon>
        <taxon>Micrococcaceae</taxon>
        <taxon>Kocuria</taxon>
    </lineage>
</organism>
<reference evidence="2 3" key="1">
    <citation type="submission" date="2019-07" db="EMBL/GenBank/DDBJ databases">
        <title>Whole genome shotgun sequence of Kocuria flava NBRC 107626.</title>
        <authorList>
            <person name="Hosoyama A."/>
            <person name="Uohara A."/>
            <person name="Ohji S."/>
            <person name="Ichikawa N."/>
        </authorList>
    </citation>
    <scope>NUCLEOTIDE SEQUENCE [LARGE SCALE GENOMIC DNA]</scope>
    <source>
        <strain evidence="2 3">NBRC 107626</strain>
    </source>
</reference>
<dbReference type="EMBL" id="BJZR01000002">
    <property type="protein sequence ID" value="GEO90818.1"/>
    <property type="molecule type" value="Genomic_DNA"/>
</dbReference>
<evidence type="ECO:0000313" key="3">
    <source>
        <dbReference type="Proteomes" id="UP000321155"/>
    </source>
</evidence>
<proteinExistence type="predicted"/>
<evidence type="ECO:0000256" key="1">
    <source>
        <dbReference type="SAM" id="MobiDB-lite"/>
    </source>
</evidence>
<comment type="caution">
    <text evidence="2">The sequence shown here is derived from an EMBL/GenBank/DDBJ whole genome shotgun (WGS) entry which is preliminary data.</text>
</comment>
<evidence type="ECO:0000313" key="2">
    <source>
        <dbReference type="EMBL" id="GEO90818.1"/>
    </source>
</evidence>
<sequence length="65" mass="7233">MKLVKLSQIPRRVGQARKTRKPRAAGAMNSIAVRVSCRPVRRGRRAGPEPVDVSRPWGRVLVDMG</sequence>